<dbReference type="Proteomes" id="UP000019109">
    <property type="component" value="Unassembled WGS sequence"/>
</dbReference>
<evidence type="ECO:0000313" key="2">
    <source>
        <dbReference type="Proteomes" id="UP000019109"/>
    </source>
</evidence>
<accession>W4V272</accession>
<proteinExistence type="predicted"/>
<dbReference type="InterPro" id="IPR043148">
    <property type="entry name" value="TagF_C"/>
</dbReference>
<dbReference type="Gene3D" id="3.40.50.2000">
    <property type="entry name" value="Glycogen Phosphorylase B"/>
    <property type="match status" value="1"/>
</dbReference>
<name>W4V272_9FIRM</name>
<organism evidence="1 2">
    <name type="scientific">Acetivibrio straminisolvens JCM 21531</name>
    <dbReference type="NCBI Taxonomy" id="1294263"/>
    <lineage>
        <taxon>Bacteria</taxon>
        <taxon>Bacillati</taxon>
        <taxon>Bacillota</taxon>
        <taxon>Clostridia</taxon>
        <taxon>Eubacteriales</taxon>
        <taxon>Oscillospiraceae</taxon>
        <taxon>Acetivibrio</taxon>
    </lineage>
</organism>
<dbReference type="RefSeq" id="WP_243467078.1">
    <property type="nucleotide sequence ID" value="NZ_BAVR01000005.1"/>
</dbReference>
<dbReference type="Gene3D" id="3.40.50.12580">
    <property type="match status" value="1"/>
</dbReference>
<keyword evidence="2" id="KW-1185">Reference proteome</keyword>
<dbReference type="Pfam" id="PF04464">
    <property type="entry name" value="Glyphos_transf"/>
    <property type="match status" value="1"/>
</dbReference>
<dbReference type="AlphaFoldDB" id="W4V272"/>
<dbReference type="GO" id="GO:0016020">
    <property type="term" value="C:membrane"/>
    <property type="evidence" value="ECO:0007669"/>
    <property type="project" value="InterPro"/>
</dbReference>
<dbReference type="InterPro" id="IPR007554">
    <property type="entry name" value="Glycerophosphate_synth"/>
</dbReference>
<sequence>MKEVFFVTYGGGHVRSVIPVIKELKSRGHRVSVLGLTSSVKDLKKEEIEYKGIKDYLNLFRDEEVQLILKYGDMFIDEHFDAGSGLDKPEIKVYLGMNLWDLSVQFESFEKAVELFNESGKNCFLPVNSMERILSCEKPDVTVVTCGKRAEKAAAFSANKMGIKVVRIVDLLGENLEIPYKAKVCVLNSYAKANILSSNKNMDEQDVVVTGQPNIEPTYTKEQLRDFIKKYSLDRFNKVISFFSQPNIAYREDVLLEFIKLMEKRTNFMGIWKTHPNEQMDLYTKYLNTLPPNLLILKEEDTNLILSKSDLVITFYSTVGLQAIAADKPLITVNFSKNAHPVEYDKLGCATSCQKYRRIQEYYKSFT</sequence>
<dbReference type="STRING" id="1294263.JCM21531_575"/>
<dbReference type="SUPFAM" id="SSF53756">
    <property type="entry name" value="UDP-Glycosyltransferase/glycogen phosphorylase"/>
    <property type="match status" value="1"/>
</dbReference>
<dbReference type="EMBL" id="BAVR01000005">
    <property type="protein sequence ID" value="GAE87222.1"/>
    <property type="molecule type" value="Genomic_DNA"/>
</dbReference>
<gene>
    <name evidence="1" type="ORF">JCM21531_575</name>
</gene>
<protein>
    <submittedName>
        <fullName evidence="1">Uncharacterized protein</fullName>
    </submittedName>
</protein>
<comment type="caution">
    <text evidence="1">The sequence shown here is derived from an EMBL/GenBank/DDBJ whole genome shotgun (WGS) entry which is preliminary data.</text>
</comment>
<reference evidence="1" key="1">
    <citation type="journal article" date="2014" name="Genome Announc.">
        <title>Draft Genome Sequence of Clostridium straminisolvens Strain JCM 21531T, Isolated from a Cellulose-Degrading Bacterial Community.</title>
        <authorList>
            <person name="Yuki M."/>
            <person name="Oshima K."/>
            <person name="Suda W."/>
            <person name="Sakamoto M."/>
            <person name="Kitamura K."/>
            <person name="Iida T."/>
            <person name="Hattori M."/>
            <person name="Ohkuma M."/>
        </authorList>
    </citation>
    <scope>NUCLEOTIDE SEQUENCE [LARGE SCALE GENOMIC DNA]</scope>
    <source>
        <strain evidence="1">JCM 21531</strain>
    </source>
</reference>
<dbReference type="GO" id="GO:0047355">
    <property type="term" value="F:CDP-glycerol glycerophosphotransferase activity"/>
    <property type="evidence" value="ECO:0007669"/>
    <property type="project" value="InterPro"/>
</dbReference>
<evidence type="ECO:0000313" key="1">
    <source>
        <dbReference type="EMBL" id="GAE87222.1"/>
    </source>
</evidence>